<organism evidence="11 12">
    <name type="scientific">Dinothrombium tinctorium</name>
    <dbReference type="NCBI Taxonomy" id="1965070"/>
    <lineage>
        <taxon>Eukaryota</taxon>
        <taxon>Metazoa</taxon>
        <taxon>Ecdysozoa</taxon>
        <taxon>Arthropoda</taxon>
        <taxon>Chelicerata</taxon>
        <taxon>Arachnida</taxon>
        <taxon>Acari</taxon>
        <taxon>Acariformes</taxon>
        <taxon>Trombidiformes</taxon>
        <taxon>Prostigmata</taxon>
        <taxon>Anystina</taxon>
        <taxon>Parasitengona</taxon>
        <taxon>Trombidioidea</taxon>
        <taxon>Trombidiidae</taxon>
        <taxon>Dinothrombium</taxon>
    </lineage>
</organism>
<evidence type="ECO:0000256" key="3">
    <source>
        <dbReference type="ARBA" id="ARBA00022670"/>
    </source>
</evidence>
<feature type="non-terminal residue" evidence="11">
    <location>
        <position position="1"/>
    </location>
</feature>
<dbReference type="PANTHER" id="PTHR11733">
    <property type="entry name" value="ZINC METALLOPROTEASE FAMILY M13 NEPRILYSIN-RELATED"/>
    <property type="match status" value="1"/>
</dbReference>
<evidence type="ECO:0000256" key="4">
    <source>
        <dbReference type="ARBA" id="ARBA00022723"/>
    </source>
</evidence>
<dbReference type="Pfam" id="PF05649">
    <property type="entry name" value="Peptidase_M13_N"/>
    <property type="match status" value="1"/>
</dbReference>
<proteinExistence type="inferred from homology"/>
<evidence type="ECO:0000259" key="9">
    <source>
        <dbReference type="Pfam" id="PF01431"/>
    </source>
</evidence>
<accession>A0A3S3NV04</accession>
<comment type="caution">
    <text evidence="11">The sequence shown here is derived from an EMBL/GenBank/DDBJ whole genome shotgun (WGS) entry which is preliminary data.</text>
</comment>
<keyword evidence="12" id="KW-1185">Reference proteome</keyword>
<keyword evidence="3" id="KW-0645">Protease</keyword>
<dbReference type="PANTHER" id="PTHR11733:SF167">
    <property type="entry name" value="FI17812P1-RELATED"/>
    <property type="match status" value="1"/>
</dbReference>
<dbReference type="OrthoDB" id="6475849at2759"/>
<feature type="non-terminal residue" evidence="11">
    <location>
        <position position="690"/>
    </location>
</feature>
<dbReference type="InterPro" id="IPR042089">
    <property type="entry name" value="Peptidase_M13_dom_2"/>
</dbReference>
<comment type="similarity">
    <text evidence="2">Belongs to the peptidase M13 family.</text>
</comment>
<dbReference type="EMBL" id="NCKU01004024">
    <property type="protein sequence ID" value="RWS06556.1"/>
    <property type="molecule type" value="Genomic_DNA"/>
</dbReference>
<evidence type="ECO:0000256" key="5">
    <source>
        <dbReference type="ARBA" id="ARBA00022801"/>
    </source>
</evidence>
<evidence type="ECO:0000256" key="8">
    <source>
        <dbReference type="SAM" id="Coils"/>
    </source>
</evidence>
<feature type="coiled-coil region" evidence="8">
    <location>
        <begin position="189"/>
        <end position="216"/>
    </location>
</feature>
<keyword evidence="7" id="KW-0482">Metalloprotease</keyword>
<evidence type="ECO:0000256" key="7">
    <source>
        <dbReference type="ARBA" id="ARBA00023049"/>
    </source>
</evidence>
<dbReference type="InterPro" id="IPR018497">
    <property type="entry name" value="Peptidase_M13_C"/>
</dbReference>
<dbReference type="InterPro" id="IPR024079">
    <property type="entry name" value="MetalloPept_cat_dom_sf"/>
</dbReference>
<comment type="cofactor">
    <cofactor evidence="1">
        <name>Zn(2+)</name>
        <dbReference type="ChEBI" id="CHEBI:29105"/>
    </cofactor>
</comment>
<evidence type="ECO:0000256" key="1">
    <source>
        <dbReference type="ARBA" id="ARBA00001947"/>
    </source>
</evidence>
<dbReference type="GO" id="GO:0016485">
    <property type="term" value="P:protein processing"/>
    <property type="evidence" value="ECO:0007669"/>
    <property type="project" value="TreeGrafter"/>
</dbReference>
<feature type="domain" description="Peptidase M13 C-terminal" evidence="9">
    <location>
        <begin position="480"/>
        <end position="687"/>
    </location>
</feature>
<dbReference type="SUPFAM" id="SSF55486">
    <property type="entry name" value="Metalloproteases ('zincins'), catalytic domain"/>
    <property type="match status" value="1"/>
</dbReference>
<feature type="domain" description="Peptidase M13 N-terminal" evidence="10">
    <location>
        <begin position="40"/>
        <end position="422"/>
    </location>
</feature>
<dbReference type="Pfam" id="PF01431">
    <property type="entry name" value="Peptidase_M13"/>
    <property type="match status" value="1"/>
</dbReference>
<dbReference type="GO" id="GO:0005886">
    <property type="term" value="C:plasma membrane"/>
    <property type="evidence" value="ECO:0007669"/>
    <property type="project" value="TreeGrafter"/>
</dbReference>
<dbReference type="GO" id="GO:0004222">
    <property type="term" value="F:metalloendopeptidase activity"/>
    <property type="evidence" value="ECO:0007669"/>
    <property type="project" value="InterPro"/>
</dbReference>
<protein>
    <submittedName>
        <fullName evidence="11">Uncharacterized protein</fullName>
    </submittedName>
</protein>
<keyword evidence="8" id="KW-0175">Coiled coil</keyword>
<keyword evidence="4" id="KW-0479">Metal-binding</keyword>
<keyword evidence="5" id="KW-0378">Hydrolase</keyword>
<dbReference type="AlphaFoldDB" id="A0A3S3NV04"/>
<sequence>ANCILLGLILSPILKFKRQPPKVKDPNTCYSDDCINLVDPCDDFYKYSCGNWPKNHPRTDEMRKQSTLPLLSQGIGEKLIVALEDENHFNSTAIKKAQHFFRSCTDLTFRDEFGLVELRRILEKAGGFPMISRHWDEREYNWVDAYIYADTKVKHIHPFFEHHVQQYSWKEESPHLEIRSPKQSFIGYYDDESDRKEEEEKLREKIKARVRRLKTDLSDDQLNNDIDGIIRLENEINDLSYEGRREGGYEDENITLAEMRDIYPNVPWLKILKTVFKTVDIDIDENERVILKNPYYLKRIGELLNNQTKRTLANYIGWKIIYKFGAKAIYEFQKQDLHKLAGDVSLKMLCYSTTEKVFHEAISYLYMKKYLKDEGIEDLYGFLHQLKSSLNHSLQQADWMDDETRSKAQLKLEKMVGNLGLPENIYTIEQLDKAFERTGWISSENFVNGYRKMMEFHGKNKLRRLRESKRRFKMPLDIVNAFYLSDANQIALLIGILQPPLYYHKAPLAANFGGIASIIGHEITHGFDQSGSQYDYKGEKNNWWDEDTLKIYKEKTQCFIDQYSNVTEPVTGKKVNGNKTVGDNVADNGGLRLAFEAFKEYARTKHPEKNFKLPFEMSEFSTEQLFFISFANLYCHNYDNETILFFLKYDNHSPNSVRVNVPMQNSENFAKAFNCKPGSPMNPENKCLLW</sequence>
<gene>
    <name evidence="11" type="ORF">B4U79_01559</name>
</gene>
<dbReference type="Gene3D" id="3.40.390.10">
    <property type="entry name" value="Collagenase (Catalytic Domain)"/>
    <property type="match status" value="1"/>
</dbReference>
<evidence type="ECO:0000256" key="6">
    <source>
        <dbReference type="ARBA" id="ARBA00022833"/>
    </source>
</evidence>
<dbReference type="InterPro" id="IPR000718">
    <property type="entry name" value="Peptidase_M13"/>
</dbReference>
<dbReference type="Gene3D" id="1.10.1380.10">
    <property type="entry name" value="Neutral endopeptidase , domain2"/>
    <property type="match status" value="1"/>
</dbReference>
<evidence type="ECO:0000256" key="2">
    <source>
        <dbReference type="ARBA" id="ARBA00007357"/>
    </source>
</evidence>
<dbReference type="GO" id="GO:0046872">
    <property type="term" value="F:metal ion binding"/>
    <property type="evidence" value="ECO:0007669"/>
    <property type="project" value="UniProtKB-KW"/>
</dbReference>
<dbReference type="Proteomes" id="UP000285301">
    <property type="component" value="Unassembled WGS sequence"/>
</dbReference>
<evidence type="ECO:0000259" key="10">
    <source>
        <dbReference type="Pfam" id="PF05649"/>
    </source>
</evidence>
<name>A0A3S3NV04_9ACAR</name>
<dbReference type="InterPro" id="IPR008753">
    <property type="entry name" value="Peptidase_M13_N"/>
</dbReference>
<dbReference type="CDD" id="cd08662">
    <property type="entry name" value="M13"/>
    <property type="match status" value="1"/>
</dbReference>
<keyword evidence="6" id="KW-0862">Zinc</keyword>
<evidence type="ECO:0000313" key="11">
    <source>
        <dbReference type="EMBL" id="RWS06556.1"/>
    </source>
</evidence>
<reference evidence="11 12" key="1">
    <citation type="journal article" date="2018" name="Gigascience">
        <title>Genomes of trombidid mites reveal novel predicted allergens and laterally-transferred genes associated with secondary metabolism.</title>
        <authorList>
            <person name="Dong X."/>
            <person name="Chaisiri K."/>
            <person name="Xia D."/>
            <person name="Armstrong S.D."/>
            <person name="Fang Y."/>
            <person name="Donnelly M.J."/>
            <person name="Kadowaki T."/>
            <person name="McGarry J.W."/>
            <person name="Darby A.C."/>
            <person name="Makepeace B.L."/>
        </authorList>
    </citation>
    <scope>NUCLEOTIDE SEQUENCE [LARGE SCALE GENOMIC DNA]</scope>
    <source>
        <strain evidence="11">UoL-WK</strain>
    </source>
</reference>
<dbReference type="PROSITE" id="PS51885">
    <property type="entry name" value="NEPRILYSIN"/>
    <property type="match status" value="1"/>
</dbReference>
<dbReference type="PRINTS" id="PR00786">
    <property type="entry name" value="NEPRILYSIN"/>
</dbReference>
<evidence type="ECO:0000313" key="12">
    <source>
        <dbReference type="Proteomes" id="UP000285301"/>
    </source>
</evidence>